<accession>A0A402DUJ9</accession>
<protein>
    <recommendedName>
        <fullName evidence="2">histidine kinase</fullName>
        <ecNumber evidence="2">2.7.13.3</ecNumber>
    </recommendedName>
</protein>
<keyword evidence="8" id="KW-0902">Two-component regulatory system</keyword>
<dbReference type="PANTHER" id="PTHR24421:SF10">
    <property type="entry name" value="NITRATE_NITRITE SENSOR PROTEIN NARQ"/>
    <property type="match status" value="1"/>
</dbReference>
<evidence type="ECO:0000256" key="4">
    <source>
        <dbReference type="ARBA" id="ARBA00022679"/>
    </source>
</evidence>
<evidence type="ECO:0000256" key="7">
    <source>
        <dbReference type="ARBA" id="ARBA00022840"/>
    </source>
</evidence>
<dbReference type="Gene3D" id="3.30.565.10">
    <property type="entry name" value="Histidine kinase-like ATPase, C-terminal domain"/>
    <property type="match status" value="1"/>
</dbReference>
<keyword evidence="6 13" id="KW-0418">Kinase</keyword>
<sequence>MTPAPTPDAPARVAPGRADGPGHADGPVEDDGTTRLGWWDRAALLGRRARERGWWDDRTAALTLLLVGLALIGLGVTNPPPPWLPDVVVEHAGAWHVALLVVASTALVVKRRHPVAVLAVTAVCAALDTAIGGSVATILALFDALYTAALHISTAARRRLVTTVVLLVLGASVGVLVAGAPPREAVLLLLQSAALYGTPLWWAHDVRRRDELAAAEAGRAALARAHADDLERIAELDRESALREERARMARDLHDVVAGHLSAAAIRAEAALAGPPDTTADRASLQAVRSATIDALTEMRSMIVVLRGRTDAVTAPAGLARLGDLVATARAAGQDVEVDGPVPDALPAAVDHAAYRIVQEALTNVAKHAPGARARVVVARTGDTLDVRVTNPVPASTRRPADDVSGPPGGAPVGGGTGPRTGPGYDGGTGRDGAGGLHGGTGLLTMRERAEALGGSFDAGPTGDSWTVHAHLPVVVA</sequence>
<keyword evidence="14" id="KW-1185">Reference proteome</keyword>
<evidence type="ECO:0000259" key="11">
    <source>
        <dbReference type="Pfam" id="PF02518"/>
    </source>
</evidence>
<evidence type="ECO:0000256" key="9">
    <source>
        <dbReference type="SAM" id="MobiDB-lite"/>
    </source>
</evidence>
<feature type="transmembrane region" description="Helical" evidence="10">
    <location>
        <begin position="116"/>
        <end position="140"/>
    </location>
</feature>
<evidence type="ECO:0000313" key="13">
    <source>
        <dbReference type="EMBL" id="GCE77772.1"/>
    </source>
</evidence>
<dbReference type="Proteomes" id="UP000289954">
    <property type="component" value="Unassembled WGS sequence"/>
</dbReference>
<dbReference type="InterPro" id="IPR003594">
    <property type="entry name" value="HATPase_dom"/>
</dbReference>
<organism evidence="13 14">
    <name type="scientific">Cellulomonas biazotea</name>
    <dbReference type="NCBI Taxonomy" id="1709"/>
    <lineage>
        <taxon>Bacteria</taxon>
        <taxon>Bacillati</taxon>
        <taxon>Actinomycetota</taxon>
        <taxon>Actinomycetes</taxon>
        <taxon>Micrococcales</taxon>
        <taxon>Cellulomonadaceae</taxon>
        <taxon>Cellulomonas</taxon>
    </lineage>
</organism>
<feature type="domain" description="Signal transduction histidine kinase subgroup 3 dimerisation and phosphoacceptor" evidence="12">
    <location>
        <begin position="245"/>
        <end position="308"/>
    </location>
</feature>
<dbReference type="Pfam" id="PF02518">
    <property type="entry name" value="HATPase_c"/>
    <property type="match status" value="1"/>
</dbReference>
<dbReference type="OrthoDB" id="227596at2"/>
<comment type="caution">
    <text evidence="13">The sequence shown here is derived from an EMBL/GenBank/DDBJ whole genome shotgun (WGS) entry which is preliminary data.</text>
</comment>
<dbReference type="EC" id="2.7.13.3" evidence="2"/>
<keyword evidence="10" id="KW-1133">Transmembrane helix</keyword>
<feature type="transmembrane region" description="Helical" evidence="10">
    <location>
        <begin position="92"/>
        <end position="109"/>
    </location>
</feature>
<proteinExistence type="predicted"/>
<dbReference type="AlphaFoldDB" id="A0A402DUJ9"/>
<evidence type="ECO:0000256" key="5">
    <source>
        <dbReference type="ARBA" id="ARBA00022741"/>
    </source>
</evidence>
<evidence type="ECO:0000313" key="14">
    <source>
        <dbReference type="Proteomes" id="UP000289954"/>
    </source>
</evidence>
<feature type="region of interest" description="Disordered" evidence="9">
    <location>
        <begin position="389"/>
        <end position="441"/>
    </location>
</feature>
<evidence type="ECO:0000259" key="12">
    <source>
        <dbReference type="Pfam" id="PF07730"/>
    </source>
</evidence>
<evidence type="ECO:0000256" key="8">
    <source>
        <dbReference type="ARBA" id="ARBA00023012"/>
    </source>
</evidence>
<dbReference type="GO" id="GO:0016020">
    <property type="term" value="C:membrane"/>
    <property type="evidence" value="ECO:0007669"/>
    <property type="project" value="InterPro"/>
</dbReference>
<feature type="compositionally biased region" description="Gly residues" evidence="9">
    <location>
        <begin position="407"/>
        <end position="441"/>
    </location>
</feature>
<keyword evidence="7" id="KW-0067">ATP-binding</keyword>
<dbReference type="GO" id="GO:0000155">
    <property type="term" value="F:phosphorelay sensor kinase activity"/>
    <property type="evidence" value="ECO:0007669"/>
    <property type="project" value="InterPro"/>
</dbReference>
<dbReference type="GO" id="GO:0046983">
    <property type="term" value="F:protein dimerization activity"/>
    <property type="evidence" value="ECO:0007669"/>
    <property type="project" value="InterPro"/>
</dbReference>
<dbReference type="CDD" id="cd16917">
    <property type="entry name" value="HATPase_UhpB-NarQ-NarX-like"/>
    <property type="match status" value="1"/>
</dbReference>
<name>A0A402DUJ9_9CELL</name>
<feature type="transmembrane region" description="Helical" evidence="10">
    <location>
        <begin position="160"/>
        <end position="178"/>
    </location>
</feature>
<evidence type="ECO:0000256" key="3">
    <source>
        <dbReference type="ARBA" id="ARBA00022553"/>
    </source>
</evidence>
<evidence type="ECO:0000256" key="10">
    <source>
        <dbReference type="SAM" id="Phobius"/>
    </source>
</evidence>
<dbReference type="InterPro" id="IPR050482">
    <property type="entry name" value="Sensor_HK_TwoCompSys"/>
</dbReference>
<evidence type="ECO:0000256" key="6">
    <source>
        <dbReference type="ARBA" id="ARBA00022777"/>
    </source>
</evidence>
<dbReference type="Gene3D" id="1.20.5.1930">
    <property type="match status" value="1"/>
</dbReference>
<keyword evidence="3" id="KW-0597">Phosphoprotein</keyword>
<keyword evidence="5" id="KW-0547">Nucleotide-binding</keyword>
<dbReference type="PANTHER" id="PTHR24421">
    <property type="entry name" value="NITRATE/NITRITE SENSOR PROTEIN NARX-RELATED"/>
    <property type="match status" value="1"/>
</dbReference>
<gene>
    <name evidence="13" type="ORF">CBZ_28280</name>
</gene>
<feature type="transmembrane region" description="Helical" evidence="10">
    <location>
        <begin position="185"/>
        <end position="203"/>
    </location>
</feature>
<feature type="region of interest" description="Disordered" evidence="9">
    <location>
        <begin position="1"/>
        <end position="32"/>
    </location>
</feature>
<keyword evidence="10" id="KW-0472">Membrane</keyword>
<keyword evidence="4" id="KW-0808">Transferase</keyword>
<reference evidence="13 14" key="1">
    <citation type="submission" date="2019-01" db="EMBL/GenBank/DDBJ databases">
        <title>Draft genome sequence of Cellulomonas takizawaensis strain TKZ-21.</title>
        <authorList>
            <person name="Yamamura H."/>
            <person name="Hayashi T."/>
            <person name="Hamada M."/>
            <person name="Serisawa Y."/>
            <person name="Matsuyama K."/>
            <person name="Nakagawa Y."/>
            <person name="Otoguro M."/>
            <person name="Yanagida F."/>
            <person name="Hayakawa M."/>
        </authorList>
    </citation>
    <scope>NUCLEOTIDE SEQUENCE [LARGE SCALE GENOMIC DNA]</scope>
    <source>
        <strain evidence="13 14">NBRC12680</strain>
    </source>
</reference>
<dbReference type="InterPro" id="IPR011712">
    <property type="entry name" value="Sig_transdc_His_kin_sub3_dim/P"/>
</dbReference>
<dbReference type="EMBL" id="BIMR01000249">
    <property type="protein sequence ID" value="GCE77772.1"/>
    <property type="molecule type" value="Genomic_DNA"/>
</dbReference>
<feature type="domain" description="Histidine kinase/HSP90-like ATPase" evidence="11">
    <location>
        <begin position="353"/>
        <end position="473"/>
    </location>
</feature>
<comment type="catalytic activity">
    <reaction evidence="1">
        <text>ATP + protein L-histidine = ADP + protein N-phospho-L-histidine.</text>
        <dbReference type="EC" id="2.7.13.3"/>
    </reaction>
</comment>
<feature type="transmembrane region" description="Helical" evidence="10">
    <location>
        <begin position="60"/>
        <end position="80"/>
    </location>
</feature>
<evidence type="ECO:0000256" key="2">
    <source>
        <dbReference type="ARBA" id="ARBA00012438"/>
    </source>
</evidence>
<dbReference type="Pfam" id="PF07730">
    <property type="entry name" value="HisKA_3"/>
    <property type="match status" value="1"/>
</dbReference>
<evidence type="ECO:0000256" key="1">
    <source>
        <dbReference type="ARBA" id="ARBA00000085"/>
    </source>
</evidence>
<dbReference type="GO" id="GO:0005524">
    <property type="term" value="F:ATP binding"/>
    <property type="evidence" value="ECO:0007669"/>
    <property type="project" value="UniProtKB-KW"/>
</dbReference>
<keyword evidence="10" id="KW-0812">Transmembrane</keyword>
<dbReference type="InterPro" id="IPR036890">
    <property type="entry name" value="HATPase_C_sf"/>
</dbReference>
<dbReference type="RefSeq" id="WP_130782389.1">
    <property type="nucleotide sequence ID" value="NZ_BIMR01000249.1"/>
</dbReference>